<dbReference type="eggNOG" id="KOG1747">
    <property type="taxonomic scope" value="Eukaryota"/>
</dbReference>
<evidence type="ECO:0000313" key="10">
    <source>
        <dbReference type="EMBL" id="CCK68569.1"/>
    </source>
</evidence>
<keyword evidence="4" id="KW-0677">Repeat</keyword>
<dbReference type="InterPro" id="IPR028458">
    <property type="entry name" value="Twinfilin"/>
</dbReference>
<accession>J7S386</accession>
<dbReference type="SUPFAM" id="SSF55753">
    <property type="entry name" value="Actin depolymerizing proteins"/>
    <property type="match status" value="2"/>
</dbReference>
<reference evidence="10 11" key="1">
    <citation type="journal article" date="2011" name="Proc. Natl. Acad. Sci. U.S.A.">
        <title>Evolutionary erosion of yeast sex chromosomes by mating-type switching accidents.</title>
        <authorList>
            <person name="Gordon J.L."/>
            <person name="Armisen D."/>
            <person name="Proux-Wera E."/>
            <person name="Oheigeartaigh S.S."/>
            <person name="Byrne K.P."/>
            <person name="Wolfe K.H."/>
        </authorList>
    </citation>
    <scope>NUCLEOTIDE SEQUENCE [LARGE SCALE GENOMIC DNA]</scope>
    <source>
        <strain evidence="11">ATCC MYA-139 / BCRC 22969 / CBS 8797 / CCRC 22969 / KCTC 17520 / NBRC 10181 / NCYC 3082</strain>
    </source>
</reference>
<comment type="subunit">
    <text evidence="7">Interacts with G-actin; ADP-actin form.</text>
</comment>
<dbReference type="HOGENOM" id="CLU_031995_0_2_1"/>
<dbReference type="SMART" id="SM00102">
    <property type="entry name" value="ADF"/>
    <property type="match status" value="2"/>
</dbReference>
<proteinExistence type="inferred from homology"/>
<dbReference type="GO" id="GO:0044396">
    <property type="term" value="P:actin cortical patch organization"/>
    <property type="evidence" value="ECO:0007669"/>
    <property type="project" value="EnsemblFungi"/>
</dbReference>
<feature type="domain" description="ADF-H" evidence="9">
    <location>
        <begin position="5"/>
        <end position="135"/>
    </location>
</feature>
<dbReference type="CDD" id="cd11285">
    <property type="entry name" value="ADF_Twf-N_like"/>
    <property type="match status" value="1"/>
</dbReference>
<dbReference type="GO" id="GO:0005737">
    <property type="term" value="C:cytoplasm"/>
    <property type="evidence" value="ECO:0007669"/>
    <property type="project" value="TreeGrafter"/>
</dbReference>
<dbReference type="GO" id="GO:0030836">
    <property type="term" value="P:positive regulation of actin filament depolymerization"/>
    <property type="evidence" value="ECO:0007669"/>
    <property type="project" value="EnsemblFungi"/>
</dbReference>
<comment type="subcellular location">
    <subcellularLocation>
        <location evidence="1">Cytoplasm</location>
        <location evidence="1">Cytoskeleton</location>
    </subcellularLocation>
</comment>
<evidence type="ECO:0000256" key="4">
    <source>
        <dbReference type="ARBA" id="ARBA00022737"/>
    </source>
</evidence>
<dbReference type="CDD" id="cd11284">
    <property type="entry name" value="ADF_Twf-C_like"/>
    <property type="match status" value="1"/>
</dbReference>
<dbReference type="GO" id="GO:0003785">
    <property type="term" value="F:actin monomer binding"/>
    <property type="evidence" value="ECO:0007669"/>
    <property type="project" value="EnsemblFungi"/>
</dbReference>
<evidence type="ECO:0000256" key="5">
    <source>
        <dbReference type="ARBA" id="ARBA00023203"/>
    </source>
</evidence>
<dbReference type="Gene3D" id="3.40.20.10">
    <property type="entry name" value="Severin"/>
    <property type="match status" value="2"/>
</dbReference>
<dbReference type="Proteomes" id="UP000006310">
    <property type="component" value="Chromosome 2"/>
</dbReference>
<dbReference type="GO" id="GO:0051016">
    <property type="term" value="P:barbed-end actin filament capping"/>
    <property type="evidence" value="ECO:0007669"/>
    <property type="project" value="TreeGrafter"/>
</dbReference>
<evidence type="ECO:0000259" key="9">
    <source>
        <dbReference type="PROSITE" id="PS51263"/>
    </source>
</evidence>
<dbReference type="Pfam" id="PF00241">
    <property type="entry name" value="Cofilin_ADF"/>
    <property type="match status" value="2"/>
</dbReference>
<name>J7S386_HUIN7</name>
<protein>
    <recommendedName>
        <fullName evidence="9">ADF-H domain-containing protein</fullName>
    </recommendedName>
</protein>
<feature type="region of interest" description="Disordered" evidence="8">
    <location>
        <begin position="299"/>
        <end position="335"/>
    </location>
</feature>
<comment type="similarity">
    <text evidence="2">Belongs to the actin-binding proteins ADF family. Twinfilin subfamily.</text>
</comment>
<dbReference type="OMA" id="YLFKHTH"/>
<evidence type="ECO:0000313" key="11">
    <source>
        <dbReference type="Proteomes" id="UP000006310"/>
    </source>
</evidence>
<keyword evidence="5" id="KW-0009">Actin-binding</keyword>
<reference evidence="11" key="2">
    <citation type="submission" date="2012-08" db="EMBL/GenBank/DDBJ databases">
        <title>Genome sequence of Kazachstania naganishii.</title>
        <authorList>
            <person name="Gordon J.L."/>
            <person name="Armisen D."/>
            <person name="Proux-Wera E."/>
            <person name="OhEigeartaigh S.S."/>
            <person name="Byrne K.P."/>
            <person name="Wolfe K.H."/>
        </authorList>
    </citation>
    <scope>NUCLEOTIDE SEQUENCE [LARGE SCALE GENOMIC DNA]</scope>
    <source>
        <strain evidence="11">ATCC MYA-139 / BCRC 22969 / CBS 8797 / CCRC 22969 / KCTC 17520 / NBRC 10181 / NCYC 3082</strain>
    </source>
</reference>
<dbReference type="GO" id="GO:0030042">
    <property type="term" value="P:actin filament depolymerization"/>
    <property type="evidence" value="ECO:0007669"/>
    <property type="project" value="EnsemblFungi"/>
</dbReference>
<dbReference type="PANTHER" id="PTHR13759:SF1">
    <property type="entry name" value="TWINFILIN"/>
    <property type="match status" value="1"/>
</dbReference>
<dbReference type="EMBL" id="HE978315">
    <property type="protein sequence ID" value="CCK68569.1"/>
    <property type="molecule type" value="Genomic_DNA"/>
</dbReference>
<dbReference type="GO" id="GO:0005884">
    <property type="term" value="C:actin filament"/>
    <property type="evidence" value="ECO:0007669"/>
    <property type="project" value="EnsemblFungi"/>
</dbReference>
<dbReference type="AlphaFoldDB" id="J7S386"/>
<dbReference type="PROSITE" id="PS51263">
    <property type="entry name" value="ADF_H"/>
    <property type="match status" value="1"/>
</dbReference>
<organism evidence="10 11">
    <name type="scientific">Huiozyma naganishii (strain ATCC MYA-139 / BCRC 22969 / CBS 8797 / KCTC 17520 / NBRC 10181 / NCYC 3082 / Yp74L-3)</name>
    <name type="common">Yeast</name>
    <name type="synonym">Kazachstania naganishii</name>
    <dbReference type="NCBI Taxonomy" id="1071383"/>
    <lineage>
        <taxon>Eukaryota</taxon>
        <taxon>Fungi</taxon>
        <taxon>Dikarya</taxon>
        <taxon>Ascomycota</taxon>
        <taxon>Saccharomycotina</taxon>
        <taxon>Saccharomycetes</taxon>
        <taxon>Saccharomycetales</taxon>
        <taxon>Saccharomycetaceae</taxon>
        <taxon>Huiozyma</taxon>
    </lineage>
</organism>
<evidence type="ECO:0000256" key="1">
    <source>
        <dbReference type="ARBA" id="ARBA00004245"/>
    </source>
</evidence>
<dbReference type="GO" id="GO:0051014">
    <property type="term" value="P:actin filament severing"/>
    <property type="evidence" value="ECO:0007669"/>
    <property type="project" value="EnsemblFungi"/>
</dbReference>
<dbReference type="PANTHER" id="PTHR13759">
    <property type="entry name" value="TWINFILIN"/>
    <property type="match status" value="1"/>
</dbReference>
<dbReference type="STRING" id="1071383.J7S386"/>
<sequence length="335" mass="37827">MSNQSGIFADQSLLDVFVSSPAPDTGSQFRIITAKIPAEANKVELAKEYDTIDQLKADLDDAQPLYIFVKDYQQDPDCFHFVSYVPDNSPVRSKMLYASTKNTILRQVGSHKIGKQALLTEAGELSEFINIAGQTPQPTDSILTESEKIEKEINDQQRRMRTVAPNLRGHELVSQNNATPGQLSFNVTIEEPSLSTVLAQNNVISFRIENEEVKIVDRSRISSPEQLSLITEHPSYTVFQNGQLNYFIYTCPSGSKVKERMIYASNRRGFIQHLENEENLQFAKVIEIGEPEELEISLISKSTPEEIETEESTEQQNDTRRFNKPKGPGGRRRRA</sequence>
<keyword evidence="3" id="KW-0963">Cytoplasm</keyword>
<evidence type="ECO:0000256" key="8">
    <source>
        <dbReference type="SAM" id="MobiDB-lite"/>
    </source>
</evidence>
<dbReference type="OrthoDB" id="10006997at2759"/>
<dbReference type="GO" id="GO:0140311">
    <property type="term" value="F:protein sequestering activity"/>
    <property type="evidence" value="ECO:0007669"/>
    <property type="project" value="EnsemblFungi"/>
</dbReference>
<evidence type="ECO:0000256" key="6">
    <source>
        <dbReference type="ARBA" id="ARBA00023212"/>
    </source>
</evidence>
<evidence type="ECO:0000256" key="2">
    <source>
        <dbReference type="ARBA" id="ARBA00009557"/>
    </source>
</evidence>
<dbReference type="InterPro" id="IPR002108">
    <property type="entry name" value="ADF-H"/>
</dbReference>
<gene>
    <name evidence="10" type="primary">KNAG0B01220</name>
    <name evidence="10" type="ordered locus">KNAG_0B01220</name>
</gene>
<dbReference type="InterPro" id="IPR029006">
    <property type="entry name" value="ADF-H/Gelsolin-like_dom_sf"/>
</dbReference>
<evidence type="ECO:0000256" key="3">
    <source>
        <dbReference type="ARBA" id="ARBA00022490"/>
    </source>
</evidence>
<dbReference type="KEGG" id="kng:KNAG_0B01220"/>
<evidence type="ECO:0000256" key="7">
    <source>
        <dbReference type="ARBA" id="ARBA00038532"/>
    </source>
</evidence>
<dbReference type="GO" id="GO:0051015">
    <property type="term" value="F:actin filament binding"/>
    <property type="evidence" value="ECO:0007669"/>
    <property type="project" value="EnsemblFungi"/>
</dbReference>
<keyword evidence="6" id="KW-0206">Cytoskeleton</keyword>
<keyword evidence="11" id="KW-1185">Reference proteome</keyword>
<dbReference type="GeneID" id="34524219"/>
<dbReference type="RefSeq" id="XP_022462815.1">
    <property type="nucleotide sequence ID" value="XM_022611402.1"/>
</dbReference>